<organism evidence="1 2">
    <name type="scientific">Saccharicrinis fermentans DSM 9555 = JCM 21142</name>
    <dbReference type="NCBI Taxonomy" id="869213"/>
    <lineage>
        <taxon>Bacteria</taxon>
        <taxon>Pseudomonadati</taxon>
        <taxon>Bacteroidota</taxon>
        <taxon>Bacteroidia</taxon>
        <taxon>Marinilabiliales</taxon>
        <taxon>Marinilabiliaceae</taxon>
        <taxon>Saccharicrinis</taxon>
    </lineage>
</organism>
<comment type="caution">
    <text evidence="1">The sequence shown here is derived from an EMBL/GenBank/DDBJ whole genome shotgun (WGS) entry which is preliminary data.</text>
</comment>
<evidence type="ECO:0000313" key="2">
    <source>
        <dbReference type="Proteomes" id="UP000019402"/>
    </source>
</evidence>
<evidence type="ECO:0000313" key="1">
    <source>
        <dbReference type="EMBL" id="GAF03020.1"/>
    </source>
</evidence>
<reference evidence="1 2" key="1">
    <citation type="journal article" date="2014" name="Genome Announc.">
        <title>Draft Genome Sequence of Cytophaga fermentans JCM 21142T, a Facultative Anaerobe Isolated from Marine Mud.</title>
        <authorList>
            <person name="Starns D."/>
            <person name="Oshima K."/>
            <person name="Suda W."/>
            <person name="Iino T."/>
            <person name="Yuki M."/>
            <person name="Inoue J."/>
            <person name="Kitamura K."/>
            <person name="Iida T."/>
            <person name="Darby A."/>
            <person name="Hattori M."/>
            <person name="Ohkuma M."/>
        </authorList>
    </citation>
    <scope>NUCLEOTIDE SEQUENCE [LARGE SCALE GENOMIC DNA]</scope>
    <source>
        <strain evidence="1 2">JCM 21142</strain>
    </source>
</reference>
<keyword evidence="2" id="KW-1185">Reference proteome</keyword>
<dbReference type="RefSeq" id="WP_027471954.1">
    <property type="nucleotide sequence ID" value="NZ_BAMD01000016.1"/>
</dbReference>
<accession>W7XX57</accession>
<name>W7XX57_9BACT</name>
<proteinExistence type="predicted"/>
<dbReference type="EMBL" id="BAMD01000016">
    <property type="protein sequence ID" value="GAF03020.1"/>
    <property type="molecule type" value="Genomic_DNA"/>
</dbReference>
<dbReference type="Proteomes" id="UP000019402">
    <property type="component" value="Unassembled WGS sequence"/>
</dbReference>
<dbReference type="AlphaFoldDB" id="W7XX57"/>
<sequence length="258" mass="29838">MVNGWEKLWGVKVSKAINEINASTSSNIRTNLYYQNRAILAAEGFEQWADYTKFYIDTVDLLNCTYAKATRKQQVFIEQNKNFIVPAYSFYQQIDLEIIIGQYYVDVTKINFHAELYPYGNFTQETNDPITIVGIPPTIYSQCPFSYVLKINPPNKFIPLSYKDYKYSKAFILFYYNIDTYGNAKHIVPPSQLSSNEERYVATLIPLCLHTTSQTGMDEANRFLVKKKIGMLREIKSMNFWKDAYTIVLPENATSSNS</sequence>
<gene>
    <name evidence="1" type="ORF">JCM21142_41673</name>
</gene>
<protein>
    <submittedName>
        <fullName evidence="1">Uncharacterized protein</fullName>
    </submittedName>
</protein>
<dbReference type="STRING" id="869213.GCA_000517085_02335"/>